<dbReference type="Proteomes" id="UP001251528">
    <property type="component" value="Unassembled WGS sequence"/>
</dbReference>
<organism evidence="2 3">
    <name type="scientific">Conoideocrella luteorostrata</name>
    <dbReference type="NCBI Taxonomy" id="1105319"/>
    <lineage>
        <taxon>Eukaryota</taxon>
        <taxon>Fungi</taxon>
        <taxon>Dikarya</taxon>
        <taxon>Ascomycota</taxon>
        <taxon>Pezizomycotina</taxon>
        <taxon>Sordariomycetes</taxon>
        <taxon>Hypocreomycetidae</taxon>
        <taxon>Hypocreales</taxon>
        <taxon>Clavicipitaceae</taxon>
        <taxon>Conoideocrella</taxon>
    </lineage>
</organism>
<keyword evidence="3" id="KW-1185">Reference proteome</keyword>
<evidence type="ECO:0000313" key="3">
    <source>
        <dbReference type="Proteomes" id="UP001251528"/>
    </source>
</evidence>
<protein>
    <submittedName>
        <fullName evidence="2">Uncharacterized protein</fullName>
    </submittedName>
</protein>
<proteinExistence type="predicted"/>
<name>A0AAJ0FSE3_9HYPO</name>
<feature type="region of interest" description="Disordered" evidence="1">
    <location>
        <begin position="126"/>
        <end position="153"/>
    </location>
</feature>
<comment type="caution">
    <text evidence="2">The sequence shown here is derived from an EMBL/GenBank/DDBJ whole genome shotgun (WGS) entry which is preliminary data.</text>
</comment>
<sequence length="343" mass="38021">MASSTSPFDVWVTEHPGMVLSEADKNASGFEEAVFVDLPVPSTSSILASDCPHASIAKWANRIAREQVGAYNAKLKVFRAFCDAFENVSKQFSWGPERELAEQLSACLQEFWEYIFHNHQPNFDAQSGRSGYRAMERRSSTSGDGKRKHAGDLKHNRQRRLKLLDLHGDLEPMRLCNPQKESNPAEAVFKERSEAFGRWLQSTPKASVIVKVDWIISGDSVSCGFTIYKDQLPVIAGPRRFEETESCEAECIEAVKGLYAVFDLPGTSTQNLIICLDDLAAPKCLRSPASCLSQVAALELKELAAVNKVKTVRISDYLDHSDSDEEPGKITTACCEMKAAFCT</sequence>
<gene>
    <name evidence="2" type="ORF">QQS21_007101</name>
</gene>
<accession>A0AAJ0FSE3</accession>
<reference evidence="2" key="1">
    <citation type="submission" date="2023-06" db="EMBL/GenBank/DDBJ databases">
        <title>Conoideocrella luteorostrata (Hypocreales: Clavicipitaceae), a potential biocontrol fungus for elongate hemlock scale in United States Christmas tree production areas.</title>
        <authorList>
            <person name="Barrett H."/>
            <person name="Lovett B."/>
            <person name="Macias A.M."/>
            <person name="Stajich J.E."/>
            <person name="Kasson M.T."/>
        </authorList>
    </citation>
    <scope>NUCLEOTIDE SEQUENCE</scope>
    <source>
        <strain evidence="2">ARSEF 14590</strain>
    </source>
</reference>
<dbReference type="EMBL" id="JASWJB010000140">
    <property type="protein sequence ID" value="KAK2595196.1"/>
    <property type="molecule type" value="Genomic_DNA"/>
</dbReference>
<dbReference type="AlphaFoldDB" id="A0AAJ0FSE3"/>
<evidence type="ECO:0000313" key="2">
    <source>
        <dbReference type="EMBL" id="KAK2595196.1"/>
    </source>
</evidence>
<evidence type="ECO:0000256" key="1">
    <source>
        <dbReference type="SAM" id="MobiDB-lite"/>
    </source>
</evidence>